<keyword evidence="5" id="KW-0472">Membrane</keyword>
<dbReference type="CDD" id="cd05251">
    <property type="entry name" value="NmrA_like_SDR_a"/>
    <property type="match status" value="1"/>
</dbReference>
<proteinExistence type="inferred from homology"/>
<evidence type="ECO:0000259" key="7">
    <source>
        <dbReference type="Pfam" id="PF05368"/>
    </source>
</evidence>
<name>A0A4Y9YM10_9APHY</name>
<organism evidence="8 9">
    <name type="scientific">Rhodofomes roseus</name>
    <dbReference type="NCBI Taxonomy" id="34475"/>
    <lineage>
        <taxon>Eukaryota</taxon>
        <taxon>Fungi</taxon>
        <taxon>Dikarya</taxon>
        <taxon>Basidiomycota</taxon>
        <taxon>Agaricomycotina</taxon>
        <taxon>Agaricomycetes</taxon>
        <taxon>Polyporales</taxon>
        <taxon>Rhodofomes</taxon>
    </lineage>
</organism>
<protein>
    <submittedName>
        <fullName evidence="8">Uncharacterized protein</fullName>
    </submittedName>
</protein>
<comment type="similarity">
    <text evidence="2">Belongs to the RUS1 family.</text>
</comment>
<dbReference type="Pfam" id="PF04884">
    <property type="entry name" value="UVB_sens_prot"/>
    <property type="match status" value="1"/>
</dbReference>
<reference evidence="8 9" key="1">
    <citation type="submission" date="2019-01" db="EMBL/GenBank/DDBJ databases">
        <title>Genome sequencing of the rare red list fungi Fomitopsis rosea.</title>
        <authorList>
            <person name="Buettner E."/>
            <person name="Kellner H."/>
        </authorList>
    </citation>
    <scope>NUCLEOTIDE SEQUENCE [LARGE SCALE GENOMIC DNA]</scope>
    <source>
        <strain evidence="8 9">DSM 105464</strain>
    </source>
</reference>
<evidence type="ECO:0000259" key="6">
    <source>
        <dbReference type="Pfam" id="PF04884"/>
    </source>
</evidence>
<accession>A0A4Y9YM10</accession>
<sequence>MASAQSQRLILVIGATGAQGIAVIDALLAPSPDGSPSPYTIRALTRNPESRRAQGLAAKGVDVVKGAFDDFASVAEALEGVYGAWVNTDGFTVGEQKETWAGIRIFELATQAGVHHYIWSNLDYSFKLSNYNTAYKCEHYDGKGRVADFMQAQPSVVSDTDMSWTVVTSGPYMDMLYNIFGPYKKREDGTAIFARYAFDNRALTSAQDLKIASDRVDWEYLRATFERVTGRRAEVVYQSFDDFCKNLKNVDHPIANERVVGDGSTTWRQNFGVFWSIWRDDLIQRDYEWIRRVNPKGYTLESWMRAKNYGEHRPWEGLLKNAQLVDDPTSKSQKQLAAEASHLDVTTADKPRPFAIERVGGRECHVSWTDRGISKEWREISNTVGEDEQAGSTSASFTGRFTSWLRQMFLPTNFPQSVHRSYLPFHGLQFFETIFGTVVSVLCNQAMLTSVGVSAEGSIFGAVAVQWIIKDGAGEVAKLFFIRRFSPYFDSHPKTCTLFGESIVALGSALQIGTILVNPSPTNFLLCAAGGNAMKLIGYAVWFTTHMKWVRYFSLQGNMGDVAAKDEAQTSLAQLVGYAAGIGLLTFSHSPAYLYGLYSLCTPAHLVATVAMMRLATFETLTVPRLTVLAREYATPNGKQVVPSYKELEDARETGVFGEYFKSKKDRYVALAPRVADVVGRDAEPEASRWDICTNTFWNEKYMLYPSASSPSQPTSVFYHPDATSDDTLRSVLHAARLQHLMAGSPTPNAEALREALAESYAWTTEQFDGFKTALEEKGWRTDEVGFADHGHRLLWGAEADRGT</sequence>
<evidence type="ECO:0000313" key="8">
    <source>
        <dbReference type="EMBL" id="TFY62990.1"/>
    </source>
</evidence>
<dbReference type="AlphaFoldDB" id="A0A4Y9YM10"/>
<keyword evidence="3" id="KW-0812">Transmembrane</keyword>
<evidence type="ECO:0000256" key="1">
    <source>
        <dbReference type="ARBA" id="ARBA00004370"/>
    </source>
</evidence>
<keyword evidence="4" id="KW-1133">Transmembrane helix</keyword>
<dbReference type="InterPro" id="IPR054549">
    <property type="entry name" value="UVB_sens_RUS_dom"/>
</dbReference>
<feature type="domain" description="NmrA-like" evidence="7">
    <location>
        <begin position="8"/>
        <end position="155"/>
    </location>
</feature>
<dbReference type="InterPro" id="IPR036291">
    <property type="entry name" value="NAD(P)-bd_dom_sf"/>
</dbReference>
<dbReference type="Gene3D" id="3.40.50.720">
    <property type="entry name" value="NAD(P)-binding Rossmann-like Domain"/>
    <property type="match status" value="1"/>
</dbReference>
<evidence type="ECO:0000313" key="9">
    <source>
        <dbReference type="Proteomes" id="UP000298390"/>
    </source>
</evidence>
<comment type="subcellular location">
    <subcellularLocation>
        <location evidence="1">Membrane</location>
    </subcellularLocation>
</comment>
<evidence type="ECO:0000256" key="2">
    <source>
        <dbReference type="ARBA" id="ARBA00007558"/>
    </source>
</evidence>
<dbReference type="Pfam" id="PF05368">
    <property type="entry name" value="NmrA"/>
    <property type="match status" value="1"/>
</dbReference>
<dbReference type="GO" id="GO:0016020">
    <property type="term" value="C:membrane"/>
    <property type="evidence" value="ECO:0007669"/>
    <property type="project" value="UniProtKB-SubCell"/>
</dbReference>
<comment type="caution">
    <text evidence="8">The sequence shown here is derived from an EMBL/GenBank/DDBJ whole genome shotgun (WGS) entry which is preliminary data.</text>
</comment>
<evidence type="ECO:0000256" key="3">
    <source>
        <dbReference type="ARBA" id="ARBA00022692"/>
    </source>
</evidence>
<dbReference type="InterPro" id="IPR008030">
    <property type="entry name" value="NmrA-like"/>
</dbReference>
<evidence type="ECO:0000256" key="5">
    <source>
        <dbReference type="ARBA" id="ARBA00023136"/>
    </source>
</evidence>
<gene>
    <name evidence="8" type="ORF">EVJ58_g3515</name>
</gene>
<feature type="domain" description="Protein root UVB sensitive/RUS" evidence="6">
    <location>
        <begin position="401"/>
        <end position="634"/>
    </location>
</feature>
<dbReference type="InterPro" id="IPR006968">
    <property type="entry name" value="RUS_fam"/>
</dbReference>
<dbReference type="PANTHER" id="PTHR12770">
    <property type="entry name" value="RUS1 FAMILY PROTEIN C16ORF58"/>
    <property type="match status" value="1"/>
</dbReference>
<dbReference type="SUPFAM" id="SSF51735">
    <property type="entry name" value="NAD(P)-binding Rossmann-fold domains"/>
    <property type="match status" value="1"/>
</dbReference>
<dbReference type="Proteomes" id="UP000298390">
    <property type="component" value="Unassembled WGS sequence"/>
</dbReference>
<dbReference type="EMBL" id="SEKV01000145">
    <property type="protein sequence ID" value="TFY62990.1"/>
    <property type="molecule type" value="Genomic_DNA"/>
</dbReference>
<evidence type="ECO:0000256" key="4">
    <source>
        <dbReference type="ARBA" id="ARBA00022989"/>
    </source>
</evidence>
<dbReference type="PANTHER" id="PTHR12770:SF31">
    <property type="entry name" value="RUS FAMILY MEMBER 1"/>
    <property type="match status" value="1"/>
</dbReference>